<dbReference type="OrthoDB" id="2849579at2759"/>
<protein>
    <submittedName>
        <fullName evidence="1">Uncharacterized protein</fullName>
    </submittedName>
</protein>
<gene>
    <name evidence="1" type="ORF">EK21DRAFT_116187</name>
</gene>
<dbReference type="AlphaFoldDB" id="A0A9P4H302"/>
<evidence type="ECO:0000313" key="2">
    <source>
        <dbReference type="Proteomes" id="UP000799777"/>
    </source>
</evidence>
<organism evidence="1 2">
    <name type="scientific">Setomelanomma holmii</name>
    <dbReference type="NCBI Taxonomy" id="210430"/>
    <lineage>
        <taxon>Eukaryota</taxon>
        <taxon>Fungi</taxon>
        <taxon>Dikarya</taxon>
        <taxon>Ascomycota</taxon>
        <taxon>Pezizomycotina</taxon>
        <taxon>Dothideomycetes</taxon>
        <taxon>Pleosporomycetidae</taxon>
        <taxon>Pleosporales</taxon>
        <taxon>Pleosporineae</taxon>
        <taxon>Phaeosphaeriaceae</taxon>
        <taxon>Setomelanomma</taxon>
    </lineage>
</organism>
<dbReference type="Proteomes" id="UP000799777">
    <property type="component" value="Unassembled WGS sequence"/>
</dbReference>
<keyword evidence="2" id="KW-1185">Reference proteome</keyword>
<sequence>MSQKKVVPGSLKAFFKEGIEEAQCHICFETFDNNYIAIEIKELPPVPDNVSPPPPPVRTLLSTTSPISTVQSPASIPHQAALPTPSPSVHFYSQNAVVRASNQISSDTEEAQVRKTRTFRPYVSKLYGDSSVTACPVVALAQTLPTISKFCNLDWKSILTFHTNLDSTLPSLNWRYLCEGGWTEQWINGQAVYHQPPNDWRVLHLLLCIISMHRAQRLPPAQNIKIPKVRDMLRATDIGYPTVFWDARDTKKRLFLSVAVQAYVTGAVDDDSAQDEHGRRLADSSTDVTQVKLDVEAI</sequence>
<name>A0A9P4H302_9PLEO</name>
<reference evidence="1" key="1">
    <citation type="journal article" date="2020" name="Stud. Mycol.">
        <title>101 Dothideomycetes genomes: a test case for predicting lifestyles and emergence of pathogens.</title>
        <authorList>
            <person name="Haridas S."/>
            <person name="Albert R."/>
            <person name="Binder M."/>
            <person name="Bloem J."/>
            <person name="Labutti K."/>
            <person name="Salamov A."/>
            <person name="Andreopoulos B."/>
            <person name="Baker S."/>
            <person name="Barry K."/>
            <person name="Bills G."/>
            <person name="Bluhm B."/>
            <person name="Cannon C."/>
            <person name="Castanera R."/>
            <person name="Culley D."/>
            <person name="Daum C."/>
            <person name="Ezra D."/>
            <person name="Gonzalez J."/>
            <person name="Henrissat B."/>
            <person name="Kuo A."/>
            <person name="Liang C."/>
            <person name="Lipzen A."/>
            <person name="Lutzoni F."/>
            <person name="Magnuson J."/>
            <person name="Mondo S."/>
            <person name="Nolan M."/>
            <person name="Ohm R."/>
            <person name="Pangilinan J."/>
            <person name="Park H.-J."/>
            <person name="Ramirez L."/>
            <person name="Alfaro M."/>
            <person name="Sun H."/>
            <person name="Tritt A."/>
            <person name="Yoshinaga Y."/>
            <person name="Zwiers L.-H."/>
            <person name="Turgeon B."/>
            <person name="Goodwin S."/>
            <person name="Spatafora J."/>
            <person name="Crous P."/>
            <person name="Grigoriev I."/>
        </authorList>
    </citation>
    <scope>NUCLEOTIDE SEQUENCE</scope>
    <source>
        <strain evidence="1">CBS 110217</strain>
    </source>
</reference>
<comment type="caution">
    <text evidence="1">The sequence shown here is derived from an EMBL/GenBank/DDBJ whole genome shotgun (WGS) entry which is preliminary data.</text>
</comment>
<dbReference type="EMBL" id="ML978250">
    <property type="protein sequence ID" value="KAF2026077.1"/>
    <property type="molecule type" value="Genomic_DNA"/>
</dbReference>
<accession>A0A9P4H302</accession>
<proteinExistence type="predicted"/>
<evidence type="ECO:0000313" key="1">
    <source>
        <dbReference type="EMBL" id="KAF2026077.1"/>
    </source>
</evidence>